<accession>A0A5C3QJG5</accession>
<evidence type="ECO:0000313" key="1">
    <source>
        <dbReference type="EMBL" id="TFL01677.1"/>
    </source>
</evidence>
<keyword evidence="2" id="KW-1185">Reference proteome</keyword>
<proteinExistence type="predicted"/>
<protein>
    <recommendedName>
        <fullName evidence="3">SnoaL-like domain-containing protein</fullName>
    </recommendedName>
</protein>
<evidence type="ECO:0000313" key="2">
    <source>
        <dbReference type="Proteomes" id="UP000305067"/>
    </source>
</evidence>
<dbReference type="OrthoDB" id="5208229at2759"/>
<dbReference type="AlphaFoldDB" id="A0A5C3QJG5"/>
<dbReference type="Proteomes" id="UP000305067">
    <property type="component" value="Unassembled WGS sequence"/>
</dbReference>
<dbReference type="SUPFAM" id="SSF54427">
    <property type="entry name" value="NTF2-like"/>
    <property type="match status" value="1"/>
</dbReference>
<dbReference type="Gene3D" id="3.10.450.50">
    <property type="match status" value="1"/>
</dbReference>
<sequence>MSSSETGYTQMQWLVDRAHIEDALVQLCWSLDRKDWDMERAILNPEGVSFDDSELFGPAAAGKFVSVEEHIQSDMNFTSYMDVTHNALSLMRHNLPQPGPNVKRPTQAATEVNVTTHIVNEQAKEGKMAIYGAYYEILVDRVETKDEYANPWKVTSLKTTKLWLDGNFKAMLPLDAQ</sequence>
<name>A0A5C3QJG5_9AGAR</name>
<reference evidence="1 2" key="1">
    <citation type="journal article" date="2019" name="Nat. Ecol. Evol.">
        <title>Megaphylogeny resolves global patterns of mushroom evolution.</title>
        <authorList>
            <person name="Varga T."/>
            <person name="Krizsan K."/>
            <person name="Foldi C."/>
            <person name="Dima B."/>
            <person name="Sanchez-Garcia M."/>
            <person name="Sanchez-Ramirez S."/>
            <person name="Szollosi G.J."/>
            <person name="Szarkandi J.G."/>
            <person name="Papp V."/>
            <person name="Albert L."/>
            <person name="Andreopoulos W."/>
            <person name="Angelini C."/>
            <person name="Antonin V."/>
            <person name="Barry K.W."/>
            <person name="Bougher N.L."/>
            <person name="Buchanan P."/>
            <person name="Buyck B."/>
            <person name="Bense V."/>
            <person name="Catcheside P."/>
            <person name="Chovatia M."/>
            <person name="Cooper J."/>
            <person name="Damon W."/>
            <person name="Desjardin D."/>
            <person name="Finy P."/>
            <person name="Geml J."/>
            <person name="Haridas S."/>
            <person name="Hughes K."/>
            <person name="Justo A."/>
            <person name="Karasinski D."/>
            <person name="Kautmanova I."/>
            <person name="Kiss B."/>
            <person name="Kocsube S."/>
            <person name="Kotiranta H."/>
            <person name="LaButti K.M."/>
            <person name="Lechner B.E."/>
            <person name="Liimatainen K."/>
            <person name="Lipzen A."/>
            <person name="Lukacs Z."/>
            <person name="Mihaltcheva S."/>
            <person name="Morgado L.N."/>
            <person name="Niskanen T."/>
            <person name="Noordeloos M.E."/>
            <person name="Ohm R.A."/>
            <person name="Ortiz-Santana B."/>
            <person name="Ovrebo C."/>
            <person name="Racz N."/>
            <person name="Riley R."/>
            <person name="Savchenko A."/>
            <person name="Shiryaev A."/>
            <person name="Soop K."/>
            <person name="Spirin V."/>
            <person name="Szebenyi C."/>
            <person name="Tomsovsky M."/>
            <person name="Tulloss R.E."/>
            <person name="Uehling J."/>
            <person name="Grigoriev I.V."/>
            <person name="Vagvolgyi C."/>
            <person name="Papp T."/>
            <person name="Martin F.M."/>
            <person name="Miettinen O."/>
            <person name="Hibbett D.S."/>
            <person name="Nagy L.G."/>
        </authorList>
    </citation>
    <scope>NUCLEOTIDE SEQUENCE [LARGE SCALE GENOMIC DNA]</scope>
    <source>
        <strain evidence="1 2">CBS 309.79</strain>
    </source>
</reference>
<organism evidence="1 2">
    <name type="scientific">Pterulicium gracile</name>
    <dbReference type="NCBI Taxonomy" id="1884261"/>
    <lineage>
        <taxon>Eukaryota</taxon>
        <taxon>Fungi</taxon>
        <taxon>Dikarya</taxon>
        <taxon>Basidiomycota</taxon>
        <taxon>Agaricomycotina</taxon>
        <taxon>Agaricomycetes</taxon>
        <taxon>Agaricomycetidae</taxon>
        <taxon>Agaricales</taxon>
        <taxon>Pleurotineae</taxon>
        <taxon>Pterulaceae</taxon>
        <taxon>Pterulicium</taxon>
    </lineage>
</organism>
<evidence type="ECO:0008006" key="3">
    <source>
        <dbReference type="Google" id="ProtNLM"/>
    </source>
</evidence>
<dbReference type="EMBL" id="ML178824">
    <property type="protein sequence ID" value="TFL01677.1"/>
    <property type="molecule type" value="Genomic_DNA"/>
</dbReference>
<gene>
    <name evidence="1" type="ORF">BDV98DRAFT_592920</name>
</gene>
<dbReference type="InterPro" id="IPR032710">
    <property type="entry name" value="NTF2-like_dom_sf"/>
</dbReference>